<protein>
    <recommendedName>
        <fullName evidence="1">Beta-lactamase-related domain-containing protein</fullName>
    </recommendedName>
</protein>
<dbReference type="InterPro" id="IPR050789">
    <property type="entry name" value="Diverse_Enzym_Activities"/>
</dbReference>
<accession>A0ABP9H6S4</accession>
<dbReference type="Proteomes" id="UP001500466">
    <property type="component" value="Unassembled WGS sequence"/>
</dbReference>
<evidence type="ECO:0000259" key="1">
    <source>
        <dbReference type="Pfam" id="PF00144"/>
    </source>
</evidence>
<dbReference type="Pfam" id="PF00144">
    <property type="entry name" value="Beta-lactamase"/>
    <property type="match status" value="1"/>
</dbReference>
<dbReference type="PANTHER" id="PTHR43283">
    <property type="entry name" value="BETA-LACTAMASE-RELATED"/>
    <property type="match status" value="1"/>
</dbReference>
<keyword evidence="3" id="KW-1185">Reference proteome</keyword>
<organism evidence="2 3">
    <name type="scientific">Yinghuangia aomiensis</name>
    <dbReference type="NCBI Taxonomy" id="676205"/>
    <lineage>
        <taxon>Bacteria</taxon>
        <taxon>Bacillati</taxon>
        <taxon>Actinomycetota</taxon>
        <taxon>Actinomycetes</taxon>
        <taxon>Kitasatosporales</taxon>
        <taxon>Streptomycetaceae</taxon>
        <taxon>Yinghuangia</taxon>
    </lineage>
</organism>
<dbReference type="InterPro" id="IPR012338">
    <property type="entry name" value="Beta-lactam/transpept-like"/>
</dbReference>
<evidence type="ECO:0000313" key="3">
    <source>
        <dbReference type="Proteomes" id="UP001500466"/>
    </source>
</evidence>
<dbReference type="Gene3D" id="3.40.710.10">
    <property type="entry name" value="DD-peptidase/beta-lactamase superfamily"/>
    <property type="match status" value="1"/>
</dbReference>
<dbReference type="InterPro" id="IPR001466">
    <property type="entry name" value="Beta-lactam-related"/>
</dbReference>
<name>A0ABP9H6S4_9ACTN</name>
<gene>
    <name evidence="2" type="ORF">GCM10023205_27770</name>
</gene>
<comment type="caution">
    <text evidence="2">The sequence shown here is derived from an EMBL/GenBank/DDBJ whole genome shotgun (WGS) entry which is preliminary data.</text>
</comment>
<dbReference type="EMBL" id="BAABHS010000008">
    <property type="protein sequence ID" value="GAA4962443.1"/>
    <property type="molecule type" value="Genomic_DNA"/>
</dbReference>
<reference evidence="3" key="1">
    <citation type="journal article" date="2019" name="Int. J. Syst. Evol. Microbiol.">
        <title>The Global Catalogue of Microorganisms (GCM) 10K type strain sequencing project: providing services to taxonomists for standard genome sequencing and annotation.</title>
        <authorList>
            <consortium name="The Broad Institute Genomics Platform"/>
            <consortium name="The Broad Institute Genome Sequencing Center for Infectious Disease"/>
            <person name="Wu L."/>
            <person name="Ma J."/>
        </authorList>
    </citation>
    <scope>NUCLEOTIDE SEQUENCE [LARGE SCALE GENOMIC DNA]</scope>
    <source>
        <strain evidence="3">JCM 17986</strain>
    </source>
</reference>
<dbReference type="SUPFAM" id="SSF56601">
    <property type="entry name" value="beta-lactamase/transpeptidase-like"/>
    <property type="match status" value="1"/>
</dbReference>
<evidence type="ECO:0000313" key="2">
    <source>
        <dbReference type="EMBL" id="GAA4962443.1"/>
    </source>
</evidence>
<sequence>MLHEGAEALDLAVGDADDTDAMAAGTVVPWFSASKLAATVAVARAWELGLLNPHDRVAEHLPEFAGPGKDDIRIVHLLTHTAPLRTVDREVGRRFADGRRALLELILKGDADPDWTPGTRAAYLGHTGYLLLDEIVRRSSGRPFEDFLNQRVTVPMGLASRLGGPPGADVVDVPWYGPAELASRVARFDVGMRYPSACMAGPFGDAAEICEMVRQGGTRHGRRILSPETCTALVTDQRPTTLVDESAGRVRRWGLGMVLAAENFGPAAPASFGALGGTACLVFADPEAGLTVSLYFNGNTGAADRLSRDRHVIDALYRDLQRLGLRP</sequence>
<feature type="domain" description="Beta-lactamase-related" evidence="1">
    <location>
        <begin position="3"/>
        <end position="315"/>
    </location>
</feature>
<proteinExistence type="predicted"/>